<evidence type="ECO:0000313" key="6">
    <source>
        <dbReference type="Proteomes" id="UP000609531"/>
    </source>
</evidence>
<organism evidence="5 6">
    <name type="scientific">Acuticoccus mangrovi</name>
    <dbReference type="NCBI Taxonomy" id="2796142"/>
    <lineage>
        <taxon>Bacteria</taxon>
        <taxon>Pseudomonadati</taxon>
        <taxon>Pseudomonadota</taxon>
        <taxon>Alphaproteobacteria</taxon>
        <taxon>Hyphomicrobiales</taxon>
        <taxon>Amorphaceae</taxon>
        <taxon>Acuticoccus</taxon>
    </lineage>
</organism>
<evidence type="ECO:0000256" key="1">
    <source>
        <dbReference type="ARBA" id="ARBA00004196"/>
    </source>
</evidence>
<dbReference type="PROSITE" id="PS51352">
    <property type="entry name" value="THIOREDOXIN_2"/>
    <property type="match status" value="1"/>
</dbReference>
<dbReference type="PANTHER" id="PTHR42852:SF13">
    <property type="entry name" value="PROTEIN DIPZ"/>
    <property type="match status" value="1"/>
</dbReference>
<dbReference type="Gene3D" id="3.40.30.10">
    <property type="entry name" value="Glutaredoxin"/>
    <property type="match status" value="1"/>
</dbReference>
<gene>
    <name evidence="5" type="ORF">JCR33_15830</name>
</gene>
<sequence length="214" mass="22108">MARHRWLILGTAAVGVVMVFAAAVLVTARPDLFSGPGGASQCRAATAIQKATAPLAEGPMAAFQTTTPVSLVDLPYGDGRTLSDFAGRTILLNLWATWCAPCRAEMADLAQLQQRLGSDAFEVVAVSIDSNDANRPEDFLAETNAEALAYHREPTLALFNSLRTAGLALGMPTTLLVGSDGCVAGTLAGAAPWGGPQAERLVRAALAADTGSGQ</sequence>
<keyword evidence="2" id="KW-0201">Cytochrome c-type biogenesis</keyword>
<dbReference type="CDD" id="cd02966">
    <property type="entry name" value="TlpA_like_family"/>
    <property type="match status" value="1"/>
</dbReference>
<dbReference type="RefSeq" id="WP_198883079.1">
    <property type="nucleotide sequence ID" value="NZ_JAEKJA010000013.1"/>
</dbReference>
<evidence type="ECO:0000256" key="2">
    <source>
        <dbReference type="ARBA" id="ARBA00022748"/>
    </source>
</evidence>
<dbReference type="InterPro" id="IPR050553">
    <property type="entry name" value="Thioredoxin_ResA/DsbE_sf"/>
</dbReference>
<name>A0A934MIG6_9HYPH</name>
<dbReference type="InterPro" id="IPR013766">
    <property type="entry name" value="Thioredoxin_domain"/>
</dbReference>
<dbReference type="InterPro" id="IPR017937">
    <property type="entry name" value="Thioredoxin_CS"/>
</dbReference>
<dbReference type="Proteomes" id="UP000609531">
    <property type="component" value="Unassembled WGS sequence"/>
</dbReference>
<dbReference type="InterPro" id="IPR036249">
    <property type="entry name" value="Thioredoxin-like_sf"/>
</dbReference>
<dbReference type="PROSITE" id="PS00194">
    <property type="entry name" value="THIOREDOXIN_1"/>
    <property type="match status" value="1"/>
</dbReference>
<dbReference type="AlphaFoldDB" id="A0A934MIG6"/>
<dbReference type="GO" id="GO:0015036">
    <property type="term" value="F:disulfide oxidoreductase activity"/>
    <property type="evidence" value="ECO:0007669"/>
    <property type="project" value="UniProtKB-ARBA"/>
</dbReference>
<dbReference type="EMBL" id="JAEKJA010000013">
    <property type="protein sequence ID" value="MBJ3777176.1"/>
    <property type="molecule type" value="Genomic_DNA"/>
</dbReference>
<comment type="caution">
    <text evidence="5">The sequence shown here is derived from an EMBL/GenBank/DDBJ whole genome shotgun (WGS) entry which is preliminary data.</text>
</comment>
<reference evidence="5" key="1">
    <citation type="submission" date="2020-12" db="EMBL/GenBank/DDBJ databases">
        <title>Bacterial taxonomy.</title>
        <authorList>
            <person name="Pan X."/>
        </authorList>
    </citation>
    <scope>NUCLEOTIDE SEQUENCE</scope>
    <source>
        <strain evidence="5">B2012</strain>
    </source>
</reference>
<dbReference type="SUPFAM" id="SSF52833">
    <property type="entry name" value="Thioredoxin-like"/>
    <property type="match status" value="1"/>
</dbReference>
<feature type="domain" description="Thioredoxin" evidence="4">
    <location>
        <begin position="42"/>
        <end position="207"/>
    </location>
</feature>
<dbReference type="GO" id="GO:0017004">
    <property type="term" value="P:cytochrome complex assembly"/>
    <property type="evidence" value="ECO:0007669"/>
    <property type="project" value="UniProtKB-KW"/>
</dbReference>
<evidence type="ECO:0000256" key="3">
    <source>
        <dbReference type="ARBA" id="ARBA00023284"/>
    </source>
</evidence>
<dbReference type="PANTHER" id="PTHR42852">
    <property type="entry name" value="THIOL:DISULFIDE INTERCHANGE PROTEIN DSBE"/>
    <property type="match status" value="1"/>
</dbReference>
<dbReference type="InterPro" id="IPR013740">
    <property type="entry name" value="Redoxin"/>
</dbReference>
<keyword evidence="3" id="KW-0676">Redox-active center</keyword>
<dbReference type="Pfam" id="PF08534">
    <property type="entry name" value="Redoxin"/>
    <property type="match status" value="1"/>
</dbReference>
<proteinExistence type="predicted"/>
<evidence type="ECO:0000313" key="5">
    <source>
        <dbReference type="EMBL" id="MBJ3777176.1"/>
    </source>
</evidence>
<keyword evidence="6" id="KW-1185">Reference proteome</keyword>
<comment type="subcellular location">
    <subcellularLocation>
        <location evidence="1">Cell envelope</location>
    </subcellularLocation>
</comment>
<evidence type="ECO:0000259" key="4">
    <source>
        <dbReference type="PROSITE" id="PS51352"/>
    </source>
</evidence>
<dbReference type="GO" id="GO:0030313">
    <property type="term" value="C:cell envelope"/>
    <property type="evidence" value="ECO:0007669"/>
    <property type="project" value="UniProtKB-SubCell"/>
</dbReference>
<accession>A0A934MIG6</accession>
<protein>
    <submittedName>
        <fullName evidence="5">TlpA family protein disulfide reductase</fullName>
    </submittedName>
</protein>